<proteinExistence type="predicted"/>
<reference evidence="2" key="1">
    <citation type="journal article" date="2019" name="Int. J. Syst. Evol. Microbiol.">
        <title>The Global Catalogue of Microorganisms (GCM) 10K type strain sequencing project: providing services to taxonomists for standard genome sequencing and annotation.</title>
        <authorList>
            <consortium name="The Broad Institute Genomics Platform"/>
            <consortium name="The Broad Institute Genome Sequencing Center for Infectious Disease"/>
            <person name="Wu L."/>
            <person name="Ma J."/>
        </authorList>
    </citation>
    <scope>NUCLEOTIDE SEQUENCE [LARGE SCALE GENOMIC DNA]</scope>
    <source>
        <strain evidence="2">CGMCC 1.6784</strain>
    </source>
</reference>
<dbReference type="Proteomes" id="UP000605099">
    <property type="component" value="Unassembled WGS sequence"/>
</dbReference>
<name>A0ABQ2K0U0_9SPHN</name>
<comment type="caution">
    <text evidence="1">The sequence shown here is derived from an EMBL/GenBank/DDBJ whole genome shotgun (WGS) entry which is preliminary data.</text>
</comment>
<gene>
    <name evidence="1" type="ORF">GCM10011349_47350</name>
</gene>
<evidence type="ECO:0008006" key="3">
    <source>
        <dbReference type="Google" id="ProtNLM"/>
    </source>
</evidence>
<evidence type="ECO:0000313" key="1">
    <source>
        <dbReference type="EMBL" id="GGN63092.1"/>
    </source>
</evidence>
<keyword evidence="2" id="KW-1185">Reference proteome</keyword>
<sequence length="78" mass="9124">MKDNYDRSISLQCPTCGGTDFEQNDTEQVKCYRCERVLTKAELREANNGLVEAEVEDLKAELLKDVRDDFKKMFSKWK</sequence>
<dbReference type="EMBL" id="BMLK01000063">
    <property type="protein sequence ID" value="GGN63092.1"/>
    <property type="molecule type" value="Genomic_DNA"/>
</dbReference>
<protein>
    <recommendedName>
        <fullName evidence="3">TFIIB-type zinc ribbon-containing protein</fullName>
    </recommendedName>
</protein>
<accession>A0ABQ2K0U0</accession>
<organism evidence="1 2">
    <name type="scientific">Novosphingobium indicum</name>
    <dbReference type="NCBI Taxonomy" id="462949"/>
    <lineage>
        <taxon>Bacteria</taxon>
        <taxon>Pseudomonadati</taxon>
        <taxon>Pseudomonadota</taxon>
        <taxon>Alphaproteobacteria</taxon>
        <taxon>Sphingomonadales</taxon>
        <taxon>Sphingomonadaceae</taxon>
        <taxon>Novosphingobium</taxon>
    </lineage>
</organism>
<evidence type="ECO:0000313" key="2">
    <source>
        <dbReference type="Proteomes" id="UP000605099"/>
    </source>
</evidence>